<dbReference type="InterPro" id="IPR010710">
    <property type="entry name" value="DUF1289"/>
</dbReference>
<proteinExistence type="predicted"/>
<dbReference type="PANTHER" id="PTHR35175:SF2">
    <property type="entry name" value="DUF1289 DOMAIN-CONTAINING PROTEIN"/>
    <property type="match status" value="1"/>
</dbReference>
<dbReference type="AlphaFoldDB" id="A0A246JT05"/>
<keyword evidence="2" id="KW-1185">Reference proteome</keyword>
<dbReference type="EMBL" id="NISK01000003">
    <property type="protein sequence ID" value="OWQ96063.1"/>
    <property type="molecule type" value="Genomic_DNA"/>
</dbReference>
<organism evidence="1 2">
    <name type="scientific">Sphingopyxis bauzanensis</name>
    <dbReference type="NCBI Taxonomy" id="651663"/>
    <lineage>
        <taxon>Bacteria</taxon>
        <taxon>Pseudomonadati</taxon>
        <taxon>Pseudomonadota</taxon>
        <taxon>Alphaproteobacteria</taxon>
        <taxon>Sphingomonadales</taxon>
        <taxon>Sphingomonadaceae</taxon>
        <taxon>Sphingopyxis</taxon>
    </lineage>
</organism>
<evidence type="ECO:0000313" key="1">
    <source>
        <dbReference type="EMBL" id="OWQ96063.1"/>
    </source>
</evidence>
<dbReference type="OrthoDB" id="9811423at2"/>
<name>A0A246JT05_9SPHN</name>
<accession>A0A246JT05</accession>
<sequence>MIDRPQSPCVAVCALDARAEFCTGCGRTIAEIGEWGGATAERQCAILALLPERMARQAAGQPVVL</sequence>
<dbReference type="Pfam" id="PF06945">
    <property type="entry name" value="DUF1289"/>
    <property type="match status" value="1"/>
</dbReference>
<evidence type="ECO:0000313" key="2">
    <source>
        <dbReference type="Proteomes" id="UP000197361"/>
    </source>
</evidence>
<gene>
    <name evidence="1" type="ORF">CDQ92_15150</name>
</gene>
<dbReference type="PANTHER" id="PTHR35175">
    <property type="entry name" value="DUF1289 DOMAIN-CONTAINING PROTEIN"/>
    <property type="match status" value="1"/>
</dbReference>
<protein>
    <recommendedName>
        <fullName evidence="3">DUF1289 domain-containing protein</fullName>
    </recommendedName>
</protein>
<dbReference type="Proteomes" id="UP000197361">
    <property type="component" value="Unassembled WGS sequence"/>
</dbReference>
<dbReference type="RefSeq" id="WP_088442156.1">
    <property type="nucleotide sequence ID" value="NZ_BMMC01000009.1"/>
</dbReference>
<evidence type="ECO:0008006" key="3">
    <source>
        <dbReference type="Google" id="ProtNLM"/>
    </source>
</evidence>
<comment type="caution">
    <text evidence="1">The sequence shown here is derived from an EMBL/GenBank/DDBJ whole genome shotgun (WGS) entry which is preliminary data.</text>
</comment>
<reference evidence="1 2" key="1">
    <citation type="journal article" date="2010" name="Int. J. Syst. Evol. Microbiol.">
        <title>Sphingopyxis bauzanensis sp. nov., a psychrophilic bacterium isolated from soil.</title>
        <authorList>
            <person name="Zhang D.C."/>
            <person name="Liu H.C."/>
            <person name="Xin Y.H."/>
            <person name="Zhou Y.G."/>
            <person name="Schinner F."/>
            <person name="Margesin R."/>
        </authorList>
    </citation>
    <scope>NUCLEOTIDE SEQUENCE [LARGE SCALE GENOMIC DNA]</scope>
    <source>
        <strain evidence="1 2">DSM 22271</strain>
    </source>
</reference>